<dbReference type="Proteomes" id="UP000290889">
    <property type="component" value="Chromosome"/>
</dbReference>
<evidence type="ECO:0000259" key="1">
    <source>
        <dbReference type="PROSITE" id="PS51819"/>
    </source>
</evidence>
<name>A0A411E8X7_9FLAO</name>
<accession>A0A411E8X7</accession>
<dbReference type="InterPro" id="IPR029068">
    <property type="entry name" value="Glyas_Bleomycin-R_OHBP_Dase"/>
</dbReference>
<dbReference type="RefSeq" id="WP_129603500.1">
    <property type="nucleotide sequence ID" value="NZ_CP035544.1"/>
</dbReference>
<keyword evidence="3" id="KW-1185">Reference proteome</keyword>
<gene>
    <name evidence="2" type="ORF">EQY75_05245</name>
</gene>
<organism evidence="2 3">
    <name type="scientific">Muriicola soli</name>
    <dbReference type="NCBI Taxonomy" id="2507538"/>
    <lineage>
        <taxon>Bacteria</taxon>
        <taxon>Pseudomonadati</taxon>
        <taxon>Bacteroidota</taxon>
        <taxon>Flavobacteriia</taxon>
        <taxon>Flavobacteriales</taxon>
        <taxon>Flavobacteriaceae</taxon>
        <taxon>Muriicola</taxon>
    </lineage>
</organism>
<sequence length="132" mass="15729">MIDNASTFRFTYFTPKYDETFDFYQNKLVFSLEHSWDRSEEDKGALFKIGEGLIEILKMPKDPENKYIALDYRMPQGVFTGIQVRKIDELFNTYKAKDVPFKQEIINQPWGHRSFYVQEPNGLVLGFYEEKF</sequence>
<dbReference type="Gene3D" id="3.10.180.10">
    <property type="entry name" value="2,3-Dihydroxybiphenyl 1,2-Dioxygenase, domain 1"/>
    <property type="match status" value="1"/>
</dbReference>
<evidence type="ECO:0000313" key="2">
    <source>
        <dbReference type="EMBL" id="QBA63993.1"/>
    </source>
</evidence>
<evidence type="ECO:0000313" key="3">
    <source>
        <dbReference type="Proteomes" id="UP000290889"/>
    </source>
</evidence>
<dbReference type="InterPro" id="IPR037523">
    <property type="entry name" value="VOC_core"/>
</dbReference>
<dbReference type="PROSITE" id="PS51819">
    <property type="entry name" value="VOC"/>
    <property type="match status" value="1"/>
</dbReference>
<protein>
    <recommendedName>
        <fullName evidence="1">VOC domain-containing protein</fullName>
    </recommendedName>
</protein>
<feature type="domain" description="VOC" evidence="1">
    <location>
        <begin position="6"/>
        <end position="130"/>
    </location>
</feature>
<dbReference type="SUPFAM" id="SSF54593">
    <property type="entry name" value="Glyoxalase/Bleomycin resistance protein/Dihydroxybiphenyl dioxygenase"/>
    <property type="match status" value="1"/>
</dbReference>
<dbReference type="KEGG" id="mur:EQY75_05245"/>
<dbReference type="Pfam" id="PF00903">
    <property type="entry name" value="Glyoxalase"/>
    <property type="match status" value="1"/>
</dbReference>
<dbReference type="OrthoDB" id="66829at2"/>
<dbReference type="AlphaFoldDB" id="A0A411E8X7"/>
<reference evidence="2 3" key="1">
    <citation type="submission" date="2019-01" db="EMBL/GenBank/DDBJ databases">
        <title>Muriicola soli sp. nov., isolated from soil.</title>
        <authorList>
            <person name="Kang H.J."/>
            <person name="Kim S.B."/>
        </authorList>
    </citation>
    <scope>NUCLEOTIDE SEQUENCE [LARGE SCALE GENOMIC DNA]</scope>
    <source>
        <strain evidence="2 3">MMS17-SY002</strain>
    </source>
</reference>
<dbReference type="InterPro" id="IPR004360">
    <property type="entry name" value="Glyas_Fos-R_dOase_dom"/>
</dbReference>
<proteinExistence type="predicted"/>
<dbReference type="EMBL" id="CP035544">
    <property type="protein sequence ID" value="QBA63993.1"/>
    <property type="molecule type" value="Genomic_DNA"/>
</dbReference>